<comment type="caution">
    <text evidence="6">The sequence shown here is derived from an EMBL/GenBank/DDBJ whole genome shotgun (WGS) entry which is preliminary data.</text>
</comment>
<feature type="transmembrane region" description="Helical" evidence="5">
    <location>
        <begin position="220"/>
        <end position="242"/>
    </location>
</feature>
<evidence type="ECO:0000256" key="5">
    <source>
        <dbReference type="SAM" id="Phobius"/>
    </source>
</evidence>
<evidence type="ECO:0000256" key="1">
    <source>
        <dbReference type="ARBA" id="ARBA00004141"/>
    </source>
</evidence>
<name>A0A1R2CD76_9CILI</name>
<reference evidence="6 7" key="1">
    <citation type="submission" date="2016-11" db="EMBL/GenBank/DDBJ databases">
        <title>The macronuclear genome of Stentor coeruleus: a giant cell with tiny introns.</title>
        <authorList>
            <person name="Slabodnick M."/>
            <person name="Ruby J.G."/>
            <person name="Reiff S.B."/>
            <person name="Swart E.C."/>
            <person name="Gosai S."/>
            <person name="Prabakaran S."/>
            <person name="Witkowska E."/>
            <person name="Larue G.E."/>
            <person name="Fisher S."/>
            <person name="Freeman R.M."/>
            <person name="Gunawardena J."/>
            <person name="Chu W."/>
            <person name="Stover N.A."/>
            <person name="Gregory B.D."/>
            <person name="Nowacki M."/>
            <person name="Derisi J."/>
            <person name="Roy S.W."/>
            <person name="Marshall W.F."/>
            <person name="Sood P."/>
        </authorList>
    </citation>
    <scope>NUCLEOTIDE SEQUENCE [LARGE SCALE GENOMIC DNA]</scope>
    <source>
        <strain evidence="6">WM001</strain>
    </source>
</reference>
<organism evidence="6 7">
    <name type="scientific">Stentor coeruleus</name>
    <dbReference type="NCBI Taxonomy" id="5963"/>
    <lineage>
        <taxon>Eukaryota</taxon>
        <taxon>Sar</taxon>
        <taxon>Alveolata</taxon>
        <taxon>Ciliophora</taxon>
        <taxon>Postciliodesmatophora</taxon>
        <taxon>Heterotrichea</taxon>
        <taxon>Heterotrichida</taxon>
        <taxon>Stentoridae</taxon>
        <taxon>Stentor</taxon>
    </lineage>
</organism>
<keyword evidence="3 5" id="KW-1133">Transmembrane helix</keyword>
<feature type="transmembrane region" description="Helical" evidence="5">
    <location>
        <begin position="288"/>
        <end position="308"/>
    </location>
</feature>
<keyword evidence="4 5" id="KW-0472">Membrane</keyword>
<dbReference type="PANTHER" id="PTHR31419:SF1">
    <property type="entry name" value="PROTEIN PIN-LIKES 6"/>
    <property type="match status" value="1"/>
</dbReference>
<accession>A0A1R2CD76</accession>
<feature type="transmembrane region" description="Helical" evidence="5">
    <location>
        <begin position="184"/>
        <end position="208"/>
    </location>
</feature>
<evidence type="ECO:0000256" key="3">
    <source>
        <dbReference type="ARBA" id="ARBA00022989"/>
    </source>
</evidence>
<dbReference type="InterPro" id="IPR004776">
    <property type="entry name" value="Mem_transp_PIN-like"/>
</dbReference>
<proteinExistence type="predicted"/>
<gene>
    <name evidence="6" type="ORF">SteCoe_11362</name>
</gene>
<evidence type="ECO:0000313" key="6">
    <source>
        <dbReference type="EMBL" id="OMJ86968.1"/>
    </source>
</evidence>
<sequence>MSLLEIFISVAASIVLPATLTISGAFLCHKKWFDKEINSHLFRSTTDFMLPLYNLFTLPRAYDREEIWELWPLVVSPFIVMPILFIVGLLAGFIIKVPNNLRYSIASTYAFSSLGNMGILMARSSCSTFGFFYGESQCDKAISYLCILWLSLYITMTLISTTFYRKDSNYIGEPLSSTIIRYLLQPFPIVALIANIIGIIPGTGWFLFDKDSVGYMLTDSAVIIGSCGIMFSQIIIGCEIPLNWKQEIVLDKWHLAWLAFSRHFLVSTLVLLYVTFLWHYDLFYGDKVMAYTIFIGLSMPPPFMILVVMEYYGMVVKDVLVLILWMFILSPIAIIPASIILFSSIS</sequence>
<dbReference type="EMBL" id="MPUH01000189">
    <property type="protein sequence ID" value="OMJ86968.1"/>
    <property type="molecule type" value="Genomic_DNA"/>
</dbReference>
<keyword evidence="7" id="KW-1185">Reference proteome</keyword>
<feature type="transmembrane region" description="Helical" evidence="5">
    <location>
        <begin position="142"/>
        <end position="164"/>
    </location>
</feature>
<dbReference type="GO" id="GO:0016020">
    <property type="term" value="C:membrane"/>
    <property type="evidence" value="ECO:0007669"/>
    <property type="project" value="UniProtKB-SubCell"/>
</dbReference>
<feature type="transmembrane region" description="Helical" evidence="5">
    <location>
        <begin position="6"/>
        <end position="28"/>
    </location>
</feature>
<dbReference type="Proteomes" id="UP000187209">
    <property type="component" value="Unassembled WGS sequence"/>
</dbReference>
<dbReference type="PANTHER" id="PTHR31419">
    <property type="entry name" value="PROTEIN PIN-LIKES 2"/>
    <property type="match status" value="1"/>
</dbReference>
<dbReference type="Pfam" id="PF03547">
    <property type="entry name" value="Mem_trans"/>
    <property type="match status" value="1"/>
</dbReference>
<dbReference type="InterPro" id="IPR039305">
    <property type="entry name" value="PILS2/6"/>
</dbReference>
<evidence type="ECO:0000256" key="4">
    <source>
        <dbReference type="ARBA" id="ARBA00023136"/>
    </source>
</evidence>
<feature type="transmembrane region" description="Helical" evidence="5">
    <location>
        <begin position="254"/>
        <end position="276"/>
    </location>
</feature>
<comment type="subcellular location">
    <subcellularLocation>
        <location evidence="1">Membrane</location>
        <topology evidence="1">Multi-pass membrane protein</topology>
    </subcellularLocation>
</comment>
<evidence type="ECO:0000313" key="7">
    <source>
        <dbReference type="Proteomes" id="UP000187209"/>
    </source>
</evidence>
<feature type="transmembrane region" description="Helical" evidence="5">
    <location>
        <begin position="320"/>
        <end position="345"/>
    </location>
</feature>
<keyword evidence="2 5" id="KW-0812">Transmembrane</keyword>
<protein>
    <submittedName>
        <fullName evidence="6">Uncharacterized protein</fullName>
    </submittedName>
</protein>
<dbReference type="AlphaFoldDB" id="A0A1R2CD76"/>
<feature type="transmembrane region" description="Helical" evidence="5">
    <location>
        <begin position="70"/>
        <end position="94"/>
    </location>
</feature>
<evidence type="ECO:0000256" key="2">
    <source>
        <dbReference type="ARBA" id="ARBA00022692"/>
    </source>
</evidence>
<dbReference type="GO" id="GO:0055085">
    <property type="term" value="P:transmembrane transport"/>
    <property type="evidence" value="ECO:0007669"/>
    <property type="project" value="InterPro"/>
</dbReference>